<evidence type="ECO:0000313" key="2">
    <source>
        <dbReference type="Proteomes" id="UP000226236"/>
    </source>
</evidence>
<dbReference type="GeneID" id="40524444"/>
<evidence type="ECO:0000313" key="1">
    <source>
        <dbReference type="EMBL" id="ASU00033.1"/>
    </source>
</evidence>
<accession>A0A223LDJ6</accession>
<reference evidence="1 2" key="1">
    <citation type="submission" date="2017-06" db="EMBL/GenBank/DDBJ databases">
        <authorList>
            <person name="Russell D.A."/>
            <person name="Jacobs-Sera D."/>
            <person name="Duda R."/>
            <person name="Hatfull G.F."/>
            <person name="Hendrix R.W."/>
        </authorList>
    </citation>
    <scope>NUCLEOTIDE SEQUENCE [LARGE SCALE GENOMIC DNA]</scope>
</reference>
<sequence>MNKRYNKRYNKNEQLANELRDFIIKNEFTNVRIYFNNKAYDWYSSSKEPILINNIRPTEYFPTANNKTVSMSFEGNLYYPMNFGDNDNDFTTYNTIKSIFKKYGYYFEFGNAWNITAYDL</sequence>
<name>A0A223LDJ6_BPPB1</name>
<gene>
    <name evidence="1" type="primary">211</name>
    <name evidence="1" type="ORF">PBI_PBS1_211</name>
</gene>
<protein>
    <submittedName>
        <fullName evidence="1">Uncharacterized protein</fullName>
    </submittedName>
</protein>
<dbReference type="RefSeq" id="YP_009664412.1">
    <property type="nucleotide sequence ID" value="NC_043027.1"/>
</dbReference>
<proteinExistence type="predicted"/>
<dbReference type="Proteomes" id="UP000226236">
    <property type="component" value="Segment"/>
</dbReference>
<organism evidence="1 2">
    <name type="scientific">Bacillus phage PBS1</name>
    <dbReference type="NCBI Taxonomy" id="2884423"/>
    <lineage>
        <taxon>Viruses</taxon>
        <taxon>Duplodnaviria</taxon>
        <taxon>Heunggongvirae</taxon>
        <taxon>Uroviricota</taxon>
        <taxon>Caudoviricetes</taxon>
        <taxon>Takahashivirus</taxon>
        <taxon>Bacillus phage PBS1</taxon>
    </lineage>
</organism>
<keyword evidence="2" id="KW-1185">Reference proteome</keyword>
<dbReference type="EMBL" id="MF360957">
    <property type="protein sequence ID" value="ASU00033.1"/>
    <property type="molecule type" value="Genomic_DNA"/>
</dbReference>